<dbReference type="NCBIfam" id="TIGR00756">
    <property type="entry name" value="PPR"/>
    <property type="match status" value="8"/>
</dbReference>
<dbReference type="InterPro" id="IPR011990">
    <property type="entry name" value="TPR-like_helical_dom_sf"/>
</dbReference>
<feature type="repeat" description="PPR" evidence="3">
    <location>
        <begin position="506"/>
        <end position="540"/>
    </location>
</feature>
<dbReference type="Pfam" id="PF13041">
    <property type="entry name" value="PPR_2"/>
    <property type="match status" value="4"/>
</dbReference>
<dbReference type="Proteomes" id="UP001642360">
    <property type="component" value="Unassembled WGS sequence"/>
</dbReference>
<dbReference type="Gene3D" id="1.25.40.10">
    <property type="entry name" value="Tetratricopeptide repeat domain"/>
    <property type="match status" value="5"/>
</dbReference>
<keyword evidence="5" id="KW-1185">Reference proteome</keyword>
<proteinExistence type="inferred from homology"/>
<feature type="repeat" description="PPR" evidence="3">
    <location>
        <begin position="471"/>
        <end position="505"/>
    </location>
</feature>
<protein>
    <recommendedName>
        <fullName evidence="6">Pentatricopeptide repeat-containing protein</fullName>
    </recommendedName>
</protein>
<evidence type="ECO:0000256" key="1">
    <source>
        <dbReference type="ARBA" id="ARBA00007626"/>
    </source>
</evidence>
<accession>A0ABC8T5C5</accession>
<feature type="repeat" description="PPR" evidence="3">
    <location>
        <begin position="229"/>
        <end position="263"/>
    </location>
</feature>
<dbReference type="PANTHER" id="PTHR47939">
    <property type="entry name" value="MEMBRANE-ASSOCIATED SALT-INDUCIBLE PROTEIN-LIKE"/>
    <property type="match status" value="1"/>
</dbReference>
<comment type="caution">
    <text evidence="4">The sequence shown here is derived from an EMBL/GenBank/DDBJ whole genome shotgun (WGS) entry which is preliminary data.</text>
</comment>
<evidence type="ECO:0000313" key="5">
    <source>
        <dbReference type="Proteomes" id="UP001642360"/>
    </source>
</evidence>
<feature type="repeat" description="PPR" evidence="3">
    <location>
        <begin position="541"/>
        <end position="575"/>
    </location>
</feature>
<evidence type="ECO:0000256" key="3">
    <source>
        <dbReference type="PROSITE-ProRule" id="PRU00708"/>
    </source>
</evidence>
<dbReference type="InterPro" id="IPR050667">
    <property type="entry name" value="PPR-containing_protein"/>
</dbReference>
<dbReference type="Pfam" id="PF01535">
    <property type="entry name" value="PPR"/>
    <property type="match status" value="2"/>
</dbReference>
<feature type="repeat" description="PPR" evidence="3">
    <location>
        <begin position="334"/>
        <end position="368"/>
    </location>
</feature>
<evidence type="ECO:0000313" key="4">
    <source>
        <dbReference type="EMBL" id="CAK9164611.1"/>
    </source>
</evidence>
<feature type="repeat" description="PPR" evidence="3">
    <location>
        <begin position="436"/>
        <end position="470"/>
    </location>
</feature>
<organism evidence="4 5">
    <name type="scientific">Ilex paraguariensis</name>
    <name type="common">yerba mate</name>
    <dbReference type="NCBI Taxonomy" id="185542"/>
    <lineage>
        <taxon>Eukaryota</taxon>
        <taxon>Viridiplantae</taxon>
        <taxon>Streptophyta</taxon>
        <taxon>Embryophyta</taxon>
        <taxon>Tracheophyta</taxon>
        <taxon>Spermatophyta</taxon>
        <taxon>Magnoliopsida</taxon>
        <taxon>eudicotyledons</taxon>
        <taxon>Gunneridae</taxon>
        <taxon>Pentapetalae</taxon>
        <taxon>asterids</taxon>
        <taxon>campanulids</taxon>
        <taxon>Aquifoliales</taxon>
        <taxon>Aquifoliaceae</taxon>
        <taxon>Ilex</taxon>
    </lineage>
</organism>
<dbReference type="InterPro" id="IPR002885">
    <property type="entry name" value="PPR_rpt"/>
</dbReference>
<sequence>MLWRWKLPQRTSHQTIKSLSFSSLRNLSSPTEFVVDKPRKSFATKCSQQFPVSSKIILSSQIVQSTMLNCPSDLVALCFFLWCARQPNYFHARGTFDHMVNVVARLTQRFITVEEIVKQLRSLGCSTKPQTLLLLLRIYWRGGMYGMVFEAFENMFRYGYTPNTYARNIVLDVLFKIGRVDVAMSVLKDTQVPNFLSFSIAICNLCKLNDVVNVKSVLRNMLSHGYYLNPENYYMVLRSCCKLGRLAEALQVLGLMVTLGIPTSGKVWSVLIDGFCKSGRLDMAGYLLEKMVETGCPPNVVTCTSLIKGYMEFQRPSSAFSILSNMESKGCSPDLILCNVLIDCLSKMGRYDDALDVFYSLPKRKLVPDSYTFCSVMSIVCFSQQFTLLPILISGLVIEPDLVLCNSLLSYFCKAGYPSGAVEFYCDMIARGFIPDRYTYVGLLSGLCGAGRINEAVNVYRGIVSTQFGLDAHIHSVIIDGLIKSGDFHRAIRLFRKAAAEKYPLDVVSYTVAINGLFRGNRAGEAYNLFGQMKEVGVAPNAHAYNVMLSGVCRERDVIMVKQILREMIDMGIELHYNSYNCIKKLLLKSHHSLSVFHLLNEMWDSGLIPDKAMYALLDDRIARGIKVGETGDQLPMDVLEIGASSSDDISDVAASVG</sequence>
<gene>
    <name evidence="4" type="ORF">ILEXP_LOCUS33754</name>
</gene>
<evidence type="ECO:0000256" key="2">
    <source>
        <dbReference type="ARBA" id="ARBA00022737"/>
    </source>
</evidence>
<comment type="similarity">
    <text evidence="1">Belongs to the PPR family. P subfamily.</text>
</comment>
<dbReference type="PROSITE" id="PS51375">
    <property type="entry name" value="PPR"/>
    <property type="match status" value="9"/>
</dbReference>
<evidence type="ECO:0008006" key="6">
    <source>
        <dbReference type="Google" id="ProtNLM"/>
    </source>
</evidence>
<name>A0ABC8T5C5_9AQUA</name>
<reference evidence="4 5" key="1">
    <citation type="submission" date="2024-02" db="EMBL/GenBank/DDBJ databases">
        <authorList>
            <person name="Vignale AGUSTIN F."/>
            <person name="Sosa J E."/>
            <person name="Modenutti C."/>
        </authorList>
    </citation>
    <scope>NUCLEOTIDE SEQUENCE [LARGE SCALE GENOMIC DNA]</scope>
</reference>
<dbReference type="PANTHER" id="PTHR47939:SF13">
    <property type="entry name" value="OS03G0201400 PROTEIN"/>
    <property type="match status" value="1"/>
</dbReference>
<feature type="repeat" description="PPR" evidence="3">
    <location>
        <begin position="401"/>
        <end position="435"/>
    </location>
</feature>
<dbReference type="AlphaFoldDB" id="A0ABC8T5C5"/>
<feature type="repeat" description="PPR" evidence="3">
    <location>
        <begin position="299"/>
        <end position="333"/>
    </location>
</feature>
<keyword evidence="2" id="KW-0677">Repeat</keyword>
<dbReference type="EMBL" id="CAUOFW020004247">
    <property type="protein sequence ID" value="CAK9164611.1"/>
    <property type="molecule type" value="Genomic_DNA"/>
</dbReference>
<feature type="repeat" description="PPR" evidence="3">
    <location>
        <begin position="264"/>
        <end position="298"/>
    </location>
</feature>